<dbReference type="InterPro" id="IPR001828">
    <property type="entry name" value="ANF_lig-bd_rcpt"/>
</dbReference>
<gene>
    <name evidence="7" type="ORF">EVOR1521_LOCUS2999</name>
</gene>
<dbReference type="Gene3D" id="3.40.50.2300">
    <property type="match status" value="1"/>
</dbReference>
<organism evidence="7 8">
    <name type="scientific">Effrenium voratum</name>
    <dbReference type="NCBI Taxonomy" id="2562239"/>
    <lineage>
        <taxon>Eukaryota</taxon>
        <taxon>Sar</taxon>
        <taxon>Alveolata</taxon>
        <taxon>Dinophyceae</taxon>
        <taxon>Suessiales</taxon>
        <taxon>Symbiodiniaceae</taxon>
        <taxon>Effrenium</taxon>
    </lineage>
</organism>
<evidence type="ECO:0000256" key="3">
    <source>
        <dbReference type="ARBA" id="ARBA00022989"/>
    </source>
</evidence>
<evidence type="ECO:0000313" key="7">
    <source>
        <dbReference type="EMBL" id="CAJ1373057.1"/>
    </source>
</evidence>
<protein>
    <recommendedName>
        <fullName evidence="6">Receptor ligand binding region domain-containing protein</fullName>
    </recommendedName>
</protein>
<dbReference type="Pfam" id="PF01094">
    <property type="entry name" value="ANF_receptor"/>
    <property type="match status" value="1"/>
</dbReference>
<dbReference type="Proteomes" id="UP001178507">
    <property type="component" value="Unassembled WGS sequence"/>
</dbReference>
<keyword evidence="4" id="KW-0472">Membrane</keyword>
<dbReference type="SUPFAM" id="SSF53822">
    <property type="entry name" value="Periplasmic binding protein-like I"/>
    <property type="match status" value="1"/>
</dbReference>
<dbReference type="GO" id="GO:0007165">
    <property type="term" value="P:signal transduction"/>
    <property type="evidence" value="ECO:0007669"/>
    <property type="project" value="TreeGrafter"/>
</dbReference>
<evidence type="ECO:0000256" key="5">
    <source>
        <dbReference type="SAM" id="SignalP"/>
    </source>
</evidence>
<dbReference type="PANTHER" id="PTHR44755">
    <property type="entry name" value="NATRIURETIC PEPTIDE RECEPTOR 3-RELATED"/>
    <property type="match status" value="1"/>
</dbReference>
<name>A0AA36HQZ4_9DINO</name>
<keyword evidence="5" id="KW-0732">Signal</keyword>
<feature type="domain" description="Receptor ligand binding region" evidence="6">
    <location>
        <begin position="1260"/>
        <end position="1485"/>
    </location>
</feature>
<comment type="caution">
    <text evidence="7">The sequence shown here is derived from an EMBL/GenBank/DDBJ whole genome shotgun (WGS) entry which is preliminary data.</text>
</comment>
<dbReference type="InterPro" id="IPR028082">
    <property type="entry name" value="Peripla_BP_I"/>
</dbReference>
<accession>A0AA36HQZ4</accession>
<dbReference type="PANTHER" id="PTHR44755:SF8">
    <property type="entry name" value="RECEPTOR LIGAND BINDING REGION DOMAIN-CONTAINING PROTEIN"/>
    <property type="match status" value="1"/>
</dbReference>
<feature type="chain" id="PRO_5041212253" description="Receptor ligand binding region domain-containing protein" evidence="5">
    <location>
        <begin position="35"/>
        <end position="1773"/>
    </location>
</feature>
<feature type="signal peptide" evidence="5">
    <location>
        <begin position="1"/>
        <end position="34"/>
    </location>
</feature>
<sequence length="1773" mass="196269">MPMVSLGMGAGGSARMHFVMIWIAVLFALAAADARTYRNDQAGASGARRLGALEDKLAHTMHVVKELKAAELELTKEYLLLAFGSEDSSKVKSLSASTQQQVAVLVTGNDEFVAPPNSDTAAKLNELIVKELAFHSLLLSSLYVNTSSVDLLAQVVTQKEDLEDAYDKLHEQYGAYGQMNGYADPMQKAYGFHLQADAEGMAVKSLLILLDLDRSNYLTLLQQAQVRFSAMLQSLRWGDVVLQIPDLTDVCMLQALAKVSASWFELDILLLQVRSDDAIGVDLSFARSVQSASAVLRSDLHLLGVAFETNMPCNPLSSMEEALWKTGIMETNLFRSYVQKSARLFFQVISATAADLEKLLLTQTLADASAAIGNALKGSYSKKVPVPPSQALVDLLTTSFALWTSFQEDVQRAVVTGDAAVTWRVGRKSDELDAKMEEVGLGYVLAAYSADPTLRAIVWESAEQSRGLLQQLAEESLLISLRDSAVGMTGSFEAHTAKFEKLHWELLRGATNSHLVPEVPIPRTVDACTLTTMATVWADYEALKSILIQLYGSKDFLTNHKGFIASEAASPVLAQAMLAFKQGWDEFRNTDEKRLENLQIAYIYSNPNAVGSKDNLDFAPGSEYYHQVHAQYHPVYRSILYERNYYDIFMFDLEGNLIYSVYKELDYATNFAANGTGVWKDSGLGEAFRAAMANPDLINVIDWKPYGPSYGALASFLSTGIKQDGQLVGVFCTQMPPESKPVQISEMEPVLDTALASMDTAVRFYLQGNASCDTALDATSWEVMMQTYNSLDSKFKHAETEFALLAAGYSQEWLSLSAVGLEEHKSYLVIEAAKPGLVDALWEFKQAWDAYRPTNAERLLSLQIAYILLNPNPLGQKDVLDYADGPEDYHQVHRRYHPTYRTILYDRNYYDIFMFDLEGNLIYSVFKELDYATNFLADGIGEWKDSGLGEAFRAAVANPDGINIIDWKPYGPSYGALASFLSTGVRRYGELIGVFSTQLPPEFTPRNSSALLDEVLEELHATFEDFKFGSPAAKAKPPPSQAAADHLFAASDTWDTLEAQMKGPKAKEVLLDMRNKGESFKSVVLELEHEVQSLAYQQQPTILGEKMRLASETQSMLQQIQLDAVLISMGGFDSLRGSLGATSAKFEQNQVLLRDGNLYRRLAMTDVPATNSFDGLEKLTAMDSAWVALKPEVEAIAMGGETSVTTMKSFVPLADTATEAAAGVSDFFSTVTRTTTLMALEILAPMPLTGDWAAGQTFRLAARLAEGIINQDQLILPGYRLQHQIYDDKCDDSVGSDKVVSAMATIDTFVAIGGMGCDAVCRQVSSLATSMRLPFLSYECPSAAFSDLLAFPALARMGTSARSRALTVIEQLKEKYTWKHVYVVSADPAQYQVESEAYVADFQAMGVSSEYLSAPVSRWNDIRSVMATIKGQTPGLDRVIFVVGPETFYRKLICASIIEGLQKGVTWLSKGTWRNQWWQRSDLLTSAHRQWLREDVGGLQLKTVFTEFKNAWDSFRGDVEATRQDLFALYVTDLKDELLEAEGTERYHEVHAQYHPIYRRILYERGYYDIFIFDLEGNLIYSVFKETDYATNFAADGNGPWKDSGLGQAFRGALERPDNLTYVDWQPYGPSAYADAAFFSTGLRNEDGVLIGIYSIQLPPEYERSIEVLQPQCSFTAIQEAFQGSINVAGLGRPIEALYAVHLGVEMPLPKSWMSCSKLDKLLYGCPAKPSALLMDSQCRRSGPRSVDIPAAARTFIGIFQEGRPCRFPAEKP</sequence>
<comment type="subcellular location">
    <subcellularLocation>
        <location evidence="1">Membrane</location>
    </subcellularLocation>
</comment>
<dbReference type="InterPro" id="IPR052612">
    <property type="entry name" value="ANP_Clearance_Receptor"/>
</dbReference>
<keyword evidence="3" id="KW-1133">Transmembrane helix</keyword>
<keyword evidence="2" id="KW-0812">Transmembrane</keyword>
<dbReference type="EMBL" id="CAUJNA010000173">
    <property type="protein sequence ID" value="CAJ1373057.1"/>
    <property type="molecule type" value="Genomic_DNA"/>
</dbReference>
<dbReference type="GO" id="GO:0017046">
    <property type="term" value="F:peptide hormone binding"/>
    <property type="evidence" value="ECO:0007669"/>
    <property type="project" value="TreeGrafter"/>
</dbReference>
<reference evidence="7" key="1">
    <citation type="submission" date="2023-08" db="EMBL/GenBank/DDBJ databases">
        <authorList>
            <person name="Chen Y."/>
            <person name="Shah S."/>
            <person name="Dougan E. K."/>
            <person name="Thang M."/>
            <person name="Chan C."/>
        </authorList>
    </citation>
    <scope>NUCLEOTIDE SEQUENCE</scope>
</reference>
<evidence type="ECO:0000256" key="2">
    <source>
        <dbReference type="ARBA" id="ARBA00022692"/>
    </source>
</evidence>
<evidence type="ECO:0000259" key="6">
    <source>
        <dbReference type="Pfam" id="PF01094"/>
    </source>
</evidence>
<evidence type="ECO:0000313" key="8">
    <source>
        <dbReference type="Proteomes" id="UP001178507"/>
    </source>
</evidence>
<keyword evidence="8" id="KW-1185">Reference proteome</keyword>
<proteinExistence type="predicted"/>
<dbReference type="GO" id="GO:0038023">
    <property type="term" value="F:signaling receptor activity"/>
    <property type="evidence" value="ECO:0007669"/>
    <property type="project" value="TreeGrafter"/>
</dbReference>
<evidence type="ECO:0000256" key="4">
    <source>
        <dbReference type="ARBA" id="ARBA00023136"/>
    </source>
</evidence>
<dbReference type="GO" id="GO:0016020">
    <property type="term" value="C:membrane"/>
    <property type="evidence" value="ECO:0007669"/>
    <property type="project" value="UniProtKB-SubCell"/>
</dbReference>
<evidence type="ECO:0000256" key="1">
    <source>
        <dbReference type="ARBA" id="ARBA00004370"/>
    </source>
</evidence>